<dbReference type="Gene3D" id="1.25.40.10">
    <property type="entry name" value="Tetratricopeptide repeat domain"/>
    <property type="match status" value="1"/>
</dbReference>
<dbReference type="Proteomes" id="UP001227543">
    <property type="component" value="Unassembled WGS sequence"/>
</dbReference>
<evidence type="ECO:0000313" key="1">
    <source>
        <dbReference type="EMBL" id="KAK1465246.1"/>
    </source>
</evidence>
<dbReference type="RefSeq" id="XP_060372372.1">
    <property type="nucleotide sequence ID" value="XM_060533049.1"/>
</dbReference>
<name>A0ABQ9QGT6_9PEZI</name>
<keyword evidence="2" id="KW-1185">Reference proteome</keyword>
<dbReference type="EMBL" id="MLFU01000324">
    <property type="protein sequence ID" value="KAK1465246.1"/>
    <property type="molecule type" value="Genomic_DNA"/>
</dbReference>
<dbReference type="SUPFAM" id="SSF48452">
    <property type="entry name" value="TPR-like"/>
    <property type="match status" value="1"/>
</dbReference>
<accession>A0ABQ9QGT6</accession>
<reference evidence="1 2" key="1">
    <citation type="submission" date="2016-10" db="EMBL/GenBank/DDBJ databases">
        <title>The genome sequence of Colletotrichum fioriniae PJ7.</title>
        <authorList>
            <person name="Baroncelli R."/>
        </authorList>
    </citation>
    <scope>NUCLEOTIDE SEQUENCE [LARGE SCALE GENOMIC DNA]</scope>
    <source>
        <strain evidence="1 2">Tom-12</strain>
    </source>
</reference>
<sequence length="307" mass="34553">MEDILKSFPSTEDCKQVLWNFFAQHFNQAFLDSQTTVERTAKAAGLLAVDGPDERPMFRDLAARFRDLGLHHHAKVTCIMILRGQLARSTAKGPSVLDTAIILGLSLTDEMDWRSAEALFNEILKSGQADSLVVANAHNILGYVYRGMLRNDLSKEHFLHALRIMEQQQSSDHRQVFSIKANLASLNLLEVEEEALEAAEKELREVVETSAAQYGMNDAATLLFCTTLGDHYASRVRSGEWRALNLAEEQFSRAYEGYRESFGEAHKVTREVAFRLCKICAIRAVCLILWYRSTGEFRAFIASGRTG</sequence>
<proteinExistence type="predicted"/>
<dbReference type="GeneID" id="85417287"/>
<gene>
    <name evidence="1" type="ORF">CTAM01_17057</name>
</gene>
<evidence type="ECO:0000313" key="2">
    <source>
        <dbReference type="Proteomes" id="UP001227543"/>
    </source>
</evidence>
<organism evidence="1 2">
    <name type="scientific">Colletotrichum tamarilloi</name>
    <dbReference type="NCBI Taxonomy" id="1209934"/>
    <lineage>
        <taxon>Eukaryota</taxon>
        <taxon>Fungi</taxon>
        <taxon>Dikarya</taxon>
        <taxon>Ascomycota</taxon>
        <taxon>Pezizomycotina</taxon>
        <taxon>Sordariomycetes</taxon>
        <taxon>Hypocreomycetidae</taxon>
        <taxon>Glomerellales</taxon>
        <taxon>Glomerellaceae</taxon>
        <taxon>Colletotrichum</taxon>
        <taxon>Colletotrichum acutatum species complex</taxon>
    </lineage>
</organism>
<dbReference type="InterPro" id="IPR011990">
    <property type="entry name" value="TPR-like_helical_dom_sf"/>
</dbReference>
<protein>
    <submittedName>
        <fullName evidence="1">Uncharacterized protein</fullName>
    </submittedName>
</protein>
<comment type="caution">
    <text evidence="1">The sequence shown here is derived from an EMBL/GenBank/DDBJ whole genome shotgun (WGS) entry which is preliminary data.</text>
</comment>